<dbReference type="SMART" id="SM00679">
    <property type="entry name" value="CTNS"/>
    <property type="match status" value="2"/>
</dbReference>
<keyword evidence="10" id="KW-1185">Reference proteome</keyword>
<reference evidence="9" key="3">
    <citation type="submission" date="2015-02" db="UniProtKB">
        <authorList>
            <consortium name="EnsemblProtists"/>
        </authorList>
    </citation>
    <scope>IDENTIFICATION</scope>
    <source>
        <strain evidence="9">DAOM BR144</strain>
    </source>
</reference>
<evidence type="ECO:0000313" key="9">
    <source>
        <dbReference type="EnsemblProtists" id="PYU1_T008915"/>
    </source>
</evidence>
<dbReference type="PANTHER" id="PTHR13131">
    <property type="entry name" value="CYSTINOSIN"/>
    <property type="match status" value="1"/>
</dbReference>
<dbReference type="Gene3D" id="1.20.1280.290">
    <property type="match status" value="1"/>
</dbReference>
<keyword evidence="5 8" id="KW-1133">Transmembrane helix</keyword>
<dbReference type="HOGENOM" id="CLU_046327_0_2_1"/>
<evidence type="ECO:0000256" key="1">
    <source>
        <dbReference type="ARBA" id="ARBA00004127"/>
    </source>
</evidence>
<accession>K3WVB7</accession>
<evidence type="ECO:0000256" key="2">
    <source>
        <dbReference type="ARBA" id="ARBA00022448"/>
    </source>
</evidence>
<organism evidence="9 10">
    <name type="scientific">Globisporangium ultimum (strain ATCC 200006 / CBS 805.95 / DAOM BR144)</name>
    <name type="common">Pythium ultimum</name>
    <dbReference type="NCBI Taxonomy" id="431595"/>
    <lineage>
        <taxon>Eukaryota</taxon>
        <taxon>Sar</taxon>
        <taxon>Stramenopiles</taxon>
        <taxon>Oomycota</taxon>
        <taxon>Peronosporomycetes</taxon>
        <taxon>Pythiales</taxon>
        <taxon>Pythiaceae</taxon>
        <taxon>Globisporangium</taxon>
    </lineage>
</organism>
<dbReference type="GO" id="GO:0012505">
    <property type="term" value="C:endomembrane system"/>
    <property type="evidence" value="ECO:0007669"/>
    <property type="project" value="UniProtKB-SubCell"/>
</dbReference>
<evidence type="ECO:0000313" key="10">
    <source>
        <dbReference type="Proteomes" id="UP000019132"/>
    </source>
</evidence>
<dbReference type="PANTHER" id="PTHR13131:SF5">
    <property type="entry name" value="CYSTINOSIN"/>
    <property type="match status" value="1"/>
</dbReference>
<feature type="transmembrane region" description="Helical" evidence="8">
    <location>
        <begin position="51"/>
        <end position="68"/>
    </location>
</feature>
<dbReference type="InterPro" id="IPR005282">
    <property type="entry name" value="LC_transporter"/>
</dbReference>
<evidence type="ECO:0000256" key="6">
    <source>
        <dbReference type="ARBA" id="ARBA00023136"/>
    </source>
</evidence>
<evidence type="ECO:0000256" key="5">
    <source>
        <dbReference type="ARBA" id="ARBA00022989"/>
    </source>
</evidence>
<dbReference type="NCBIfam" id="TIGR00951">
    <property type="entry name" value="2A43"/>
    <property type="match status" value="1"/>
</dbReference>
<dbReference type="AlphaFoldDB" id="K3WVB7"/>
<feature type="transmembrane region" description="Helical" evidence="8">
    <location>
        <begin position="218"/>
        <end position="238"/>
    </location>
</feature>
<feature type="transmembrane region" description="Helical" evidence="8">
    <location>
        <begin position="124"/>
        <end position="144"/>
    </location>
</feature>
<dbReference type="FunFam" id="1.20.1280.290:FF:000023">
    <property type="entry name" value="Cystinosin homolog"/>
    <property type="match status" value="1"/>
</dbReference>
<comment type="subcellular location">
    <subcellularLocation>
        <location evidence="1">Endomembrane system</location>
        <topology evidence="1">Multi-pass membrane protein</topology>
    </subcellularLocation>
</comment>
<feature type="transmembrane region" description="Helical" evidence="8">
    <location>
        <begin position="189"/>
        <end position="206"/>
    </location>
</feature>
<keyword evidence="2" id="KW-0813">Transport</keyword>
<sequence length="319" mass="35467">MRWFLRLPIQARIVLVSASVLAVGLALGLALDANAHIPKPWNRVSSILGWTYFLCWAIGFYPQLYLNYTRQSVVGLSLDFMMLHILGFICYTIFNCAFYFSTSVQEQYMRRNEGNRNAVEANDVLFSVHATFAVTLSIIQCLIYTRGEQTVSRATIGWTAAFVVVGVFFETIVVVTGNNEASVFNTLNFLYYLSYVKLVTTLVKNIPQIVLNYQLKSTAGWTIWGVFTDIAGGVLSVAQQLLDSIATHDWTAITGDPVKFSLGLICIHVDVVFLLQHYMWYAKTSPTKYVALQETQPLLPIAATSMNGSTSNGRHAGAG</sequence>
<dbReference type="Pfam" id="PF04193">
    <property type="entry name" value="PQ-loop"/>
    <property type="match status" value="2"/>
</dbReference>
<evidence type="ECO:0000256" key="4">
    <source>
        <dbReference type="ARBA" id="ARBA00022737"/>
    </source>
</evidence>
<dbReference type="GO" id="GO:0015184">
    <property type="term" value="F:L-cystine transmembrane transporter activity"/>
    <property type="evidence" value="ECO:0007669"/>
    <property type="project" value="TreeGrafter"/>
</dbReference>
<reference evidence="10" key="2">
    <citation type="submission" date="2010-04" db="EMBL/GenBank/DDBJ databases">
        <authorList>
            <person name="Buell R."/>
            <person name="Hamilton J."/>
            <person name="Hostetler J."/>
        </authorList>
    </citation>
    <scope>NUCLEOTIDE SEQUENCE [LARGE SCALE GENOMIC DNA]</scope>
    <source>
        <strain evidence="10">DAOM:BR144</strain>
    </source>
</reference>
<dbReference type="VEuPathDB" id="FungiDB:PYU1_G008897"/>
<feature type="transmembrane region" description="Helical" evidence="8">
    <location>
        <begin position="156"/>
        <end position="177"/>
    </location>
</feature>
<evidence type="ECO:0000256" key="7">
    <source>
        <dbReference type="ARBA" id="ARBA00023180"/>
    </source>
</evidence>
<protein>
    <recommendedName>
        <fullName evidence="11">Cystinosin</fullName>
    </recommendedName>
</protein>
<name>K3WVB7_GLOUD</name>
<feature type="transmembrane region" description="Helical" evidence="8">
    <location>
        <begin position="80"/>
        <end position="104"/>
    </location>
</feature>
<dbReference type="OMA" id="ASWEWID"/>
<evidence type="ECO:0008006" key="11">
    <source>
        <dbReference type="Google" id="ProtNLM"/>
    </source>
</evidence>
<reference evidence="10" key="1">
    <citation type="journal article" date="2010" name="Genome Biol.">
        <title>Genome sequence of the necrotrophic plant pathogen Pythium ultimum reveals original pathogenicity mechanisms and effector repertoire.</title>
        <authorList>
            <person name="Levesque C.A."/>
            <person name="Brouwer H."/>
            <person name="Cano L."/>
            <person name="Hamilton J.P."/>
            <person name="Holt C."/>
            <person name="Huitema E."/>
            <person name="Raffaele S."/>
            <person name="Robideau G.P."/>
            <person name="Thines M."/>
            <person name="Win J."/>
            <person name="Zerillo M.M."/>
            <person name="Beakes G.W."/>
            <person name="Boore J.L."/>
            <person name="Busam D."/>
            <person name="Dumas B."/>
            <person name="Ferriera S."/>
            <person name="Fuerstenberg S.I."/>
            <person name="Gachon C.M."/>
            <person name="Gaulin E."/>
            <person name="Govers F."/>
            <person name="Grenville-Briggs L."/>
            <person name="Horner N."/>
            <person name="Hostetler J."/>
            <person name="Jiang R.H."/>
            <person name="Johnson J."/>
            <person name="Krajaejun T."/>
            <person name="Lin H."/>
            <person name="Meijer H.J."/>
            <person name="Moore B."/>
            <person name="Morris P."/>
            <person name="Phuntmart V."/>
            <person name="Puiu D."/>
            <person name="Shetty J."/>
            <person name="Stajich J.E."/>
            <person name="Tripathy S."/>
            <person name="Wawra S."/>
            <person name="van West P."/>
            <person name="Whitty B.R."/>
            <person name="Coutinho P.M."/>
            <person name="Henrissat B."/>
            <person name="Martin F."/>
            <person name="Thomas P.D."/>
            <person name="Tyler B.M."/>
            <person name="De Vries R.P."/>
            <person name="Kamoun S."/>
            <person name="Yandell M."/>
            <person name="Tisserat N."/>
            <person name="Buell C.R."/>
        </authorList>
    </citation>
    <scope>NUCLEOTIDE SEQUENCE</scope>
    <source>
        <strain evidence="10">DAOM:BR144</strain>
    </source>
</reference>
<evidence type="ECO:0000256" key="3">
    <source>
        <dbReference type="ARBA" id="ARBA00022692"/>
    </source>
</evidence>
<dbReference type="InParanoid" id="K3WVB7"/>
<dbReference type="GO" id="GO:0005774">
    <property type="term" value="C:vacuolar membrane"/>
    <property type="evidence" value="ECO:0007669"/>
    <property type="project" value="TreeGrafter"/>
</dbReference>
<keyword evidence="7" id="KW-0325">Glycoprotein</keyword>
<dbReference type="EMBL" id="GL376599">
    <property type="status" value="NOT_ANNOTATED_CDS"/>
    <property type="molecule type" value="Genomic_DNA"/>
</dbReference>
<dbReference type="Proteomes" id="UP000019132">
    <property type="component" value="Unassembled WGS sequence"/>
</dbReference>
<dbReference type="EnsemblProtists" id="PYU1_T008915">
    <property type="protein sequence ID" value="PYU1_T008915"/>
    <property type="gene ID" value="PYU1_G008897"/>
</dbReference>
<keyword evidence="4" id="KW-0677">Repeat</keyword>
<evidence type="ECO:0000256" key="8">
    <source>
        <dbReference type="SAM" id="Phobius"/>
    </source>
</evidence>
<keyword evidence="6 8" id="KW-0472">Membrane</keyword>
<proteinExistence type="predicted"/>
<dbReference type="eggNOG" id="KOG3145">
    <property type="taxonomic scope" value="Eukaryota"/>
</dbReference>
<dbReference type="InterPro" id="IPR006603">
    <property type="entry name" value="PQ-loop_rpt"/>
</dbReference>
<keyword evidence="3 8" id="KW-0812">Transmembrane</keyword>
<feature type="transmembrane region" description="Helical" evidence="8">
    <location>
        <begin position="258"/>
        <end position="275"/>
    </location>
</feature>